<dbReference type="Proteomes" id="UP000265716">
    <property type="component" value="Unassembled WGS sequence"/>
</dbReference>
<protein>
    <submittedName>
        <fullName evidence="1">Uncharacterized protein</fullName>
    </submittedName>
</protein>
<evidence type="ECO:0000313" key="1">
    <source>
        <dbReference type="EMBL" id="RHY39922.1"/>
    </source>
</evidence>
<dbReference type="AlphaFoldDB" id="A0A397CA32"/>
<evidence type="ECO:0000313" key="2">
    <source>
        <dbReference type="Proteomes" id="UP000265716"/>
    </source>
</evidence>
<dbReference type="EMBL" id="QUTC01010764">
    <property type="protein sequence ID" value="RHY39922.1"/>
    <property type="molecule type" value="Genomic_DNA"/>
</dbReference>
<gene>
    <name evidence="1" type="ORF">DYB38_011909</name>
</gene>
<accession>A0A397CA32</accession>
<dbReference type="VEuPathDB" id="FungiDB:H257_02745"/>
<organism evidence="1 2">
    <name type="scientific">Aphanomyces astaci</name>
    <name type="common">Crayfish plague agent</name>
    <dbReference type="NCBI Taxonomy" id="112090"/>
    <lineage>
        <taxon>Eukaryota</taxon>
        <taxon>Sar</taxon>
        <taxon>Stramenopiles</taxon>
        <taxon>Oomycota</taxon>
        <taxon>Saprolegniomycetes</taxon>
        <taxon>Saprolegniales</taxon>
        <taxon>Verrucalvaceae</taxon>
        <taxon>Aphanomyces</taxon>
    </lineage>
</organism>
<comment type="caution">
    <text evidence="1">The sequence shown here is derived from an EMBL/GenBank/DDBJ whole genome shotgun (WGS) entry which is preliminary data.</text>
</comment>
<name>A0A397CA32_APHAT</name>
<sequence length="116" mass="12564">MQKHDPTTVHLSQQQRTLSTLVATLVEGDKKKTSAASELTMEASRQKLNSLMGSFRQTQPTRTEVPPWVAHAAKVVQGTPPKLSKANSDSLNAARLALSNYHHVVGGHKRISTGLA</sequence>
<reference evidence="1 2" key="1">
    <citation type="submission" date="2018-08" db="EMBL/GenBank/DDBJ databases">
        <title>Aphanomyces genome sequencing and annotation.</title>
        <authorList>
            <person name="Minardi D."/>
            <person name="Oidtmann B."/>
            <person name="Van Der Giezen M."/>
            <person name="Studholme D.J."/>
        </authorList>
    </citation>
    <scope>NUCLEOTIDE SEQUENCE [LARGE SCALE GENOMIC DNA]</scope>
    <source>
        <strain evidence="1 2">SA</strain>
    </source>
</reference>
<proteinExistence type="predicted"/>